<feature type="signal peptide" evidence="19">
    <location>
        <begin position="1"/>
        <end position="21"/>
    </location>
</feature>
<accession>A0A9J7HLC4</accession>
<evidence type="ECO:0000256" key="13">
    <source>
        <dbReference type="ARBA" id="ARBA00034354"/>
    </source>
</evidence>
<dbReference type="Proteomes" id="UP000001554">
    <property type="component" value="Chromosome 18"/>
</dbReference>
<evidence type="ECO:0000256" key="16">
    <source>
        <dbReference type="ARBA" id="ARBA00045659"/>
    </source>
</evidence>
<gene>
    <name evidence="21" type="primary">LOC118405987</name>
</gene>
<feature type="chain" id="PRO_5039925677" description="Hypocretin neuropeptide precursor" evidence="19">
    <location>
        <begin position="22"/>
        <end position="144"/>
    </location>
</feature>
<evidence type="ECO:0000256" key="18">
    <source>
        <dbReference type="SAM" id="MobiDB-lite"/>
    </source>
</evidence>
<keyword evidence="5" id="KW-0256">Endoplasmic reticulum</keyword>
<evidence type="ECO:0000256" key="1">
    <source>
        <dbReference type="ARBA" id="ARBA00004427"/>
    </source>
</evidence>
<dbReference type="InterPro" id="IPR001704">
    <property type="entry name" value="Orexin"/>
</dbReference>
<dbReference type="OMA" id="KPACCES"/>
<keyword evidence="20" id="KW-1185">Reference proteome</keyword>
<dbReference type="KEGG" id="bfo:118405987"/>
<dbReference type="PANTHER" id="PTHR15173">
    <property type="entry name" value="OREXIN"/>
    <property type="match status" value="1"/>
</dbReference>
<evidence type="ECO:0000256" key="2">
    <source>
        <dbReference type="ARBA" id="ARBA00004541"/>
    </source>
</evidence>
<evidence type="ECO:0000256" key="9">
    <source>
        <dbReference type="ARBA" id="ARBA00023329"/>
    </source>
</evidence>
<feature type="compositionally biased region" description="Polar residues" evidence="18">
    <location>
        <begin position="134"/>
        <end position="144"/>
    </location>
</feature>
<dbReference type="GeneID" id="118405987"/>
<evidence type="ECO:0000256" key="5">
    <source>
        <dbReference type="ARBA" id="ARBA00022824"/>
    </source>
</evidence>
<evidence type="ECO:0000256" key="3">
    <source>
        <dbReference type="ARBA" id="ARBA00009198"/>
    </source>
</evidence>
<comment type="subcellular location">
    <subcellularLocation>
        <location evidence="2">Cytoplasmic vesicle</location>
    </subcellularLocation>
    <subcellularLocation>
        <location evidence="1">Rough endoplasmic reticulum</location>
    </subcellularLocation>
    <subcellularLocation>
        <location evidence="10">Synapse</location>
    </subcellularLocation>
</comment>
<dbReference type="PANTHER" id="PTHR15173:SF2">
    <property type="entry name" value="HYPOCRETIN NEUROPEPTIDE PRECURSOR"/>
    <property type="match status" value="1"/>
</dbReference>
<dbReference type="OrthoDB" id="10333209at2759"/>
<organism evidence="20 21">
    <name type="scientific">Branchiostoma floridae</name>
    <name type="common">Florida lancelet</name>
    <name type="synonym">Amphioxus</name>
    <dbReference type="NCBI Taxonomy" id="7739"/>
    <lineage>
        <taxon>Eukaryota</taxon>
        <taxon>Metazoa</taxon>
        <taxon>Chordata</taxon>
        <taxon>Cephalochordata</taxon>
        <taxon>Leptocardii</taxon>
        <taxon>Amphioxiformes</taxon>
        <taxon>Branchiostomatidae</taxon>
        <taxon>Branchiostoma</taxon>
    </lineage>
</organism>
<dbReference type="PRINTS" id="PR01091">
    <property type="entry name" value="OREXINPP"/>
</dbReference>
<comment type="similarity">
    <text evidence="3">Belongs to the orexin family.</text>
</comment>
<evidence type="ECO:0000256" key="12">
    <source>
        <dbReference type="ARBA" id="ARBA00034351"/>
    </source>
</evidence>
<feature type="region of interest" description="Disordered" evidence="18">
    <location>
        <begin position="124"/>
        <end position="144"/>
    </location>
</feature>
<evidence type="ECO:0000313" key="20">
    <source>
        <dbReference type="Proteomes" id="UP000001554"/>
    </source>
</evidence>
<reference evidence="20" key="1">
    <citation type="journal article" date="2020" name="Nat. Ecol. Evol.">
        <title>Deeply conserved synteny resolves early events in vertebrate evolution.</title>
        <authorList>
            <person name="Simakov O."/>
            <person name="Marletaz F."/>
            <person name="Yue J.X."/>
            <person name="O'Connell B."/>
            <person name="Jenkins J."/>
            <person name="Brandt A."/>
            <person name="Calef R."/>
            <person name="Tung C.H."/>
            <person name="Huang T.K."/>
            <person name="Schmutz J."/>
            <person name="Satoh N."/>
            <person name="Yu J.K."/>
            <person name="Putnam N.H."/>
            <person name="Green R.E."/>
            <person name="Rokhsar D.S."/>
        </authorList>
    </citation>
    <scope>NUCLEOTIDE SEQUENCE [LARGE SCALE GENOMIC DNA]</scope>
    <source>
        <strain evidence="20">S238N-H82</strain>
    </source>
</reference>
<evidence type="ECO:0000256" key="4">
    <source>
        <dbReference type="ARBA" id="ARBA00022815"/>
    </source>
</evidence>
<keyword evidence="8" id="KW-0527">Neuropeptide</keyword>
<protein>
    <recommendedName>
        <fullName evidence="11">Hypocretin neuropeptide precursor</fullName>
    </recommendedName>
    <alternativeName>
        <fullName evidence="15">Hypocretin</fullName>
    </alternativeName>
    <alternativeName>
        <fullName evidence="12">Orexin precursor</fullName>
    </alternativeName>
    <alternativeName>
        <fullName evidence="14">Prepro-orexin</fullName>
    </alternativeName>
    <alternativeName>
        <fullName evidence="13">Preprohypocretin</fullName>
    </alternativeName>
</protein>
<sequence>MAGRQVAVAVLVVAMLFRCRAQKPACCESGSCICPYVSRLHSPGNHGYGILTTGKRQWRHGPATLSPDQLVTASHGQGVPVLEGSDRDGPVISVRVRLHRLAERLHNLRDKSLTKASRLWLSPGPGLTLVEPPASTQQRATDRR</sequence>
<dbReference type="RefSeq" id="XP_035661734.1">
    <property type="nucleotide sequence ID" value="XM_035805841.1"/>
</dbReference>
<evidence type="ECO:0000256" key="7">
    <source>
        <dbReference type="ARBA" id="ARBA00023157"/>
    </source>
</evidence>
<keyword evidence="6" id="KW-0770">Synapse</keyword>
<evidence type="ECO:0000256" key="14">
    <source>
        <dbReference type="ARBA" id="ARBA00034367"/>
    </source>
</evidence>
<comment type="function">
    <text evidence="16">Binds to orexin receptors HCRTR1/OX1R and HCRTR2/OX2R with a high affinity. Stimulates food intake. Modulates pituitary luteinizing hormone secretion in an ovarian steroid-dependent manner.</text>
</comment>
<comment type="function">
    <text evidence="17">Binds to orexin receptor HCRTR2/OX2R only. Stimulates food intake. Modulates pituitary luteinizing hormone secretion in an ovarian steroid-dependent manner.</text>
</comment>
<keyword evidence="4" id="KW-0027">Amidation</keyword>
<evidence type="ECO:0000256" key="17">
    <source>
        <dbReference type="ARBA" id="ARBA00046224"/>
    </source>
</evidence>
<dbReference type="GO" id="GO:0045202">
    <property type="term" value="C:synapse"/>
    <property type="evidence" value="ECO:0007669"/>
    <property type="project" value="UniProtKB-SubCell"/>
</dbReference>
<dbReference type="GO" id="GO:0007218">
    <property type="term" value="P:neuropeptide signaling pathway"/>
    <property type="evidence" value="ECO:0007669"/>
    <property type="project" value="UniProtKB-KW"/>
</dbReference>
<evidence type="ECO:0000256" key="19">
    <source>
        <dbReference type="SAM" id="SignalP"/>
    </source>
</evidence>
<evidence type="ECO:0000313" key="21">
    <source>
        <dbReference type="RefSeq" id="XP_035661734.1"/>
    </source>
</evidence>
<dbReference type="GO" id="GO:0031410">
    <property type="term" value="C:cytoplasmic vesicle"/>
    <property type="evidence" value="ECO:0007669"/>
    <property type="project" value="UniProtKB-SubCell"/>
</dbReference>
<dbReference type="GO" id="GO:0005791">
    <property type="term" value="C:rough endoplasmic reticulum"/>
    <property type="evidence" value="ECO:0007669"/>
    <property type="project" value="UniProtKB-SubCell"/>
</dbReference>
<keyword evidence="19" id="KW-0732">Signal</keyword>
<dbReference type="Pfam" id="PF02072">
    <property type="entry name" value="Orexin"/>
    <property type="match status" value="1"/>
</dbReference>
<evidence type="ECO:0000256" key="10">
    <source>
        <dbReference type="ARBA" id="ARBA00034103"/>
    </source>
</evidence>
<evidence type="ECO:0000256" key="6">
    <source>
        <dbReference type="ARBA" id="ARBA00023018"/>
    </source>
</evidence>
<proteinExistence type="inferred from homology"/>
<keyword evidence="7" id="KW-1015">Disulfide bond</keyword>
<name>A0A9J7HLC4_BRAFL</name>
<evidence type="ECO:0000256" key="8">
    <source>
        <dbReference type="ARBA" id="ARBA00023320"/>
    </source>
</evidence>
<dbReference type="GO" id="GO:0007631">
    <property type="term" value="P:feeding behavior"/>
    <property type="evidence" value="ECO:0007669"/>
    <property type="project" value="InterPro"/>
</dbReference>
<dbReference type="AlphaFoldDB" id="A0A9J7HLC4"/>
<keyword evidence="9" id="KW-0968">Cytoplasmic vesicle</keyword>
<evidence type="ECO:0000256" key="15">
    <source>
        <dbReference type="ARBA" id="ARBA00034371"/>
    </source>
</evidence>
<reference evidence="21" key="2">
    <citation type="submission" date="2025-08" db="UniProtKB">
        <authorList>
            <consortium name="RefSeq"/>
        </authorList>
    </citation>
    <scope>IDENTIFICATION</scope>
    <source>
        <strain evidence="21">S238N-H82</strain>
        <tissue evidence="21">Testes</tissue>
    </source>
</reference>
<evidence type="ECO:0000256" key="11">
    <source>
        <dbReference type="ARBA" id="ARBA00034336"/>
    </source>
</evidence>